<evidence type="ECO:0000313" key="10">
    <source>
        <dbReference type="EMBL" id="KAF5406355.1"/>
    </source>
</evidence>
<name>A0A8J4T7D2_9TREM</name>
<dbReference type="InterPro" id="IPR029021">
    <property type="entry name" value="Prot-tyrosine_phosphatase-like"/>
</dbReference>
<dbReference type="Pfam" id="PF00169">
    <property type="entry name" value="PH"/>
    <property type="match status" value="1"/>
</dbReference>
<proteinExistence type="inferred from homology"/>
<organism evidence="10 11">
    <name type="scientific">Paragonimus heterotremus</name>
    <dbReference type="NCBI Taxonomy" id="100268"/>
    <lineage>
        <taxon>Eukaryota</taxon>
        <taxon>Metazoa</taxon>
        <taxon>Spiralia</taxon>
        <taxon>Lophotrochozoa</taxon>
        <taxon>Platyhelminthes</taxon>
        <taxon>Trematoda</taxon>
        <taxon>Digenea</taxon>
        <taxon>Plagiorchiida</taxon>
        <taxon>Troglotremata</taxon>
        <taxon>Troglotrematidae</taxon>
        <taxon>Paragonimus</taxon>
    </lineage>
</organism>
<dbReference type="GO" id="GO:0016020">
    <property type="term" value="C:membrane"/>
    <property type="evidence" value="ECO:0007669"/>
    <property type="project" value="TreeGrafter"/>
</dbReference>
<feature type="domain" description="UDENN" evidence="8">
    <location>
        <begin position="8"/>
        <end position="495"/>
    </location>
</feature>
<sequence>MPRLVDYVVLVAYDFDKAVGSESQGRIIHRFPSKSWSDYPYDFHLEAFCQPCGWRLETSRPPPNFFVAYLTDVAGNSYFAACLIFHEAVTPQQLLVASDKVGLVHPNGRLLNSSNPVNGGTHSLHPFPRLSPASSSLPSSESLVSSDLGVFSNRNRSSAHKVQSGFDQGDPNLVRPAELYAPKCLVLLARHQHFDVLKNSLSLLYTVFSDSLHQYSLEQMIATMLGSVDVPPTGGPRITFSLGAGDRQTIQPAHCDTIPVTHNCVALLFKHLGVHNVILLFSAILSDQKILLCSRSLNRLTRSCQALTAILYPLKYGHTFVPILPKRLTEYLNAPTPFLYGIHSSYRHMLPELVDVFVADLDGGSVACPDNIPIPQLPEPYFQEVVDSLFQILNPELFTSDYMYPPKAQSALPDLRLQDKQLRAVFIRLFASLFSGYRSCLSITRIHPQPVLHFNQSLFLMLRTISVHNEFFERLLSSMRFQQFILERGPPFRVCDVFDEMYDAAQPSTKRVSSSQCPSSTDELSPTVACNLPTLERLSQKLLENECSDKPVEHVLPDEAVEAHKRIHQTPFPTLDSCLIDQLIAEAAQKRTNKTTQYYKQEPRFVPQGLILDRQLFKAGMFPDKNRVIREFIADIFNRHITEALKRRNTIRQDLKSRPIRRLFVDELQRYVVPVTTMSPNEAINDLSNGTDRGLYEQRAMLTWEQFELIVDLLDEALCQESQSEDSGIAPIVMELSTKFTTEVNNVRYYANMAHQIQRHAIWEQMSFWENVFNEHVNNQMRQLYLHFSEQDTQRLSDSPKQTVTVVNAVNHELHRSPSTDGQQLSRPNAVSSVMQLSSGDRVITVGARRKSLSSIQQPSYTANMSTLEIAAEEMRIGHSRSKEVQTTLESQEESTVYAQILHFINLIVNIRIPISVGAAAAGVYGDPGGGLPDQYRDMSAGMHEPMANGPSHTDRYEVKKSKATVLERAHSESLGQDRHTSPGDHRYGHVRGGSTRVASALEHIARLEAWLRRFVEKVTDENNLSSSRIAAINEKIEGIIEGHLLNLETIYPEVKNIPKAKKPEIASPTLLTNEIAIPIGGYDCVRCQLLVDGRLERTDWQWLDTAGDLSNNSQAGSLSERLSVNSPVETEVEVDAMLRPLLPAQGALFVTNYRIIFTGVPKDPYQSNKVIIRSFPIAALHSIKKLGIMRITTIFPATTSAQPNLHAPAAKSATMLIGKRNRGQQSATNSHGNKRKFGRGSHGDSSLDIGGRRGLVRIDENLDIINVRALTLQLLKLGFDPDEISQDTRDELRGLLLELRYPVALRMGFNRLSISPCIQQTGSEATPVTRERGGSHGSSSSGSYSRRVSDDRKENTVFPRSIPLGSNNRTRKLQLKDGSFRTAEYGTGTAPLASLAGEFRYSEESAAAILMVLANSTPNKYDPRLRSLLINSPGYLDMARFGLSSATPGLTDRSSLGTRSSVTGSSTVYTGARLVAYNIRYELTKSYPALLVIPQTINQICLTKVSRSYRHGRFPVITWQHPTTGAYLLRGSGFHSKSILGALKQVGSSGPAAQQGTDKDIGSGESGEQPSTHTSTSKEHARYLLALVDMSFSAMAASGTAFKQSPNCFAGNEGIMSTTNVSTIASPASEHTGSRERRAGQTTDGLRTSSGKTRSLGRLAGLTLRHHRTIASPSGSMASGLDDDLLSTNSASHLNIRGISPMAVGMRTHGARRISTMQQRVVSLCVLGEKSMMKTLAKQSNLRSVEFVPVDFVSQSQIADSFKNLFKACLPTEASKSFAQTSILAAAGLASVPVASQSTGQENDATGNAPTSAQSATTTSSTVTTIHMAIHDSRWLVQLQSLLQLSGAVVDLLDIQGVTVAVCIEDGTDAVTQVTALAQVMLDPIYRTLAGFWALIEKEWLLFGHRFNQRLNQTSATKSEQVSPVFLQFLDAVHQLLRQFPVSFEFNDFFLQFLAYHHISNRFYNFKYDCELDRSMAWLSNSDGLQSARGSAEDDKLMERFDRFSLWSYIQKQHAEWPVFFNFRYSQQMGGKILRPATNLASLDIWKFYLHEDLATGPVYDLDHFSPSYRKQTNRPYEPILRQGFNNTHVEQVYAVLGLREGEEAIGWQAAWEQAQMELTNYTQKKAVRKRVPRRNQPKHTTGSGISPRTSKSREISNADRLTITVDYRDGSEPASSSVNPAKTVTPRRAISGPLIEPDASKGLSTQTCNRTTVTPKGNTSIQLDGSKDMISECSDADLSVRGKVSQVININLTNGEQVIKPESDEKTRRILRPFSDSSERSIDPQRVTINTLVFEPYSEDEAFHEENGMYIDDEDELSSEYDSSDDCLAARSAALTYHRVATLQRLNHRTIRDVPSDVLSQPSAETGLGSGFGYETDSLASGSVYSSSAAMPAYVPAHASPTEVTASNLMFATPHQFTATNLSMSNARCQYCKNFLLSLGTGRAAARCTNCGYLCHEKCAPFVPKNCRTLPRAAVTSDANRNVDSVAYDSSRLQLSGVTEEEHSSSLQPDRARLGGILSPKPPWRNSRDVSSRSPAVQIQDKRIGAGDRTVQLPQVQPEHPLPPEIRPDSSPPSHLVTASYYGMLHKMGHRKLLQQWKQRFFVLDTNRHQLRYYDTELDEVPRGRIDLQEVRAVRMVRNFAPHQRRVADCSVFELETNSRTYRFAADSVTQANEWIERIQNTIQ</sequence>
<dbReference type="GO" id="GO:0005737">
    <property type="term" value="C:cytoplasm"/>
    <property type="evidence" value="ECO:0007669"/>
    <property type="project" value="TreeGrafter"/>
</dbReference>
<dbReference type="Pfam" id="PF00130">
    <property type="entry name" value="C1_1"/>
    <property type="match status" value="1"/>
</dbReference>
<dbReference type="InterPro" id="IPR010569">
    <property type="entry name" value="Myotubularin-like_Pase_dom"/>
</dbReference>
<dbReference type="InterPro" id="IPR004182">
    <property type="entry name" value="GRAM"/>
</dbReference>
<dbReference type="SUPFAM" id="SSF50729">
    <property type="entry name" value="PH domain-like"/>
    <property type="match status" value="1"/>
</dbReference>
<keyword evidence="3" id="KW-0479">Metal-binding</keyword>
<dbReference type="SMART" id="SM00799">
    <property type="entry name" value="DENN"/>
    <property type="match status" value="1"/>
</dbReference>
<dbReference type="Gene3D" id="3.30.450.200">
    <property type="match status" value="1"/>
</dbReference>
<feature type="region of interest" description="Disordered" evidence="5">
    <location>
        <begin position="2499"/>
        <end position="2540"/>
    </location>
</feature>
<dbReference type="PROSITE" id="PS50003">
    <property type="entry name" value="PH_DOMAIN"/>
    <property type="match status" value="1"/>
</dbReference>
<dbReference type="SMART" id="SM00233">
    <property type="entry name" value="PH"/>
    <property type="match status" value="1"/>
</dbReference>
<evidence type="ECO:0000313" key="11">
    <source>
        <dbReference type="Proteomes" id="UP000748531"/>
    </source>
</evidence>
<feature type="region of interest" description="Disordered" evidence="5">
    <location>
        <begin position="1321"/>
        <end position="1366"/>
    </location>
</feature>
<dbReference type="InterPro" id="IPR037516">
    <property type="entry name" value="Tripartite_DENN"/>
</dbReference>
<dbReference type="PROSITE" id="PS50211">
    <property type="entry name" value="DENN"/>
    <property type="match status" value="1"/>
</dbReference>
<dbReference type="EMBL" id="LUCH01000027">
    <property type="protein sequence ID" value="KAF5406355.1"/>
    <property type="molecule type" value="Genomic_DNA"/>
</dbReference>
<protein>
    <recommendedName>
        <fullName evidence="12">Myotubularin-related protein 13</fullName>
    </recommendedName>
</protein>
<dbReference type="Pfam" id="PF03456">
    <property type="entry name" value="uDENN"/>
    <property type="match status" value="1"/>
</dbReference>
<dbReference type="PROSITE" id="PS51339">
    <property type="entry name" value="PPASE_MYOTUBULARIN"/>
    <property type="match status" value="1"/>
</dbReference>
<dbReference type="SMART" id="SM00800">
    <property type="entry name" value="uDENN"/>
    <property type="match status" value="1"/>
</dbReference>
<dbReference type="Pfam" id="PF06602">
    <property type="entry name" value="Myotub-related"/>
    <property type="match status" value="1"/>
</dbReference>
<dbReference type="GO" id="GO:0005085">
    <property type="term" value="F:guanyl-nucleotide exchange factor activity"/>
    <property type="evidence" value="ECO:0007669"/>
    <property type="project" value="TreeGrafter"/>
</dbReference>
<dbReference type="PROSITE" id="PS50081">
    <property type="entry name" value="ZF_DAG_PE_2"/>
    <property type="match status" value="1"/>
</dbReference>
<feature type="region of interest" description="Disordered" evidence="5">
    <location>
        <begin position="1220"/>
        <end position="1247"/>
    </location>
</feature>
<feature type="region of interest" description="Disordered" evidence="5">
    <location>
        <begin position="1626"/>
        <end position="1654"/>
    </location>
</feature>
<feature type="compositionally biased region" description="Basic residues" evidence="5">
    <location>
        <begin position="2127"/>
        <end position="2139"/>
    </location>
</feature>
<feature type="region of interest" description="Disordered" evidence="5">
    <location>
        <begin position="1546"/>
        <end position="1579"/>
    </location>
</feature>
<feature type="region of interest" description="Disordered" evidence="5">
    <location>
        <begin position="2127"/>
        <end position="2220"/>
    </location>
</feature>
<feature type="region of interest" description="Disordered" evidence="5">
    <location>
        <begin position="1799"/>
        <end position="1819"/>
    </location>
</feature>
<dbReference type="InterPro" id="IPR005112">
    <property type="entry name" value="dDENN_dom"/>
</dbReference>
<dbReference type="SUPFAM" id="SSF52799">
    <property type="entry name" value="(Phosphotyrosine protein) phosphatases II"/>
    <property type="match status" value="1"/>
</dbReference>
<dbReference type="Gene3D" id="2.30.29.30">
    <property type="entry name" value="Pleckstrin-homology domain (PH domain)/Phosphotyrosine-binding domain (PTB)"/>
    <property type="match status" value="1"/>
</dbReference>
<evidence type="ECO:0000256" key="3">
    <source>
        <dbReference type="ARBA" id="ARBA00022723"/>
    </source>
</evidence>
<evidence type="ECO:0000256" key="1">
    <source>
        <dbReference type="ARBA" id="ARBA00007471"/>
    </source>
</evidence>
<evidence type="ECO:0000259" key="6">
    <source>
        <dbReference type="PROSITE" id="PS50003"/>
    </source>
</evidence>
<feature type="domain" description="Myotubularin phosphatase" evidence="9">
    <location>
        <begin position="1448"/>
        <end position="2051"/>
    </location>
</feature>
<evidence type="ECO:0000256" key="5">
    <source>
        <dbReference type="SAM" id="MobiDB-lite"/>
    </source>
</evidence>
<feature type="compositionally biased region" description="Polar residues" evidence="5">
    <location>
        <begin position="2175"/>
        <end position="2184"/>
    </location>
</feature>
<feature type="compositionally biased region" description="Polar residues" evidence="5">
    <location>
        <begin position="1641"/>
        <end position="1654"/>
    </location>
</feature>
<keyword evidence="4" id="KW-0862">Zinc</keyword>
<dbReference type="GO" id="GO:0046872">
    <property type="term" value="F:metal ion binding"/>
    <property type="evidence" value="ECO:0007669"/>
    <property type="project" value="UniProtKB-KW"/>
</dbReference>
<evidence type="ECO:0000259" key="9">
    <source>
        <dbReference type="PROSITE" id="PS51339"/>
    </source>
</evidence>
<feature type="compositionally biased region" description="Polar residues" evidence="5">
    <location>
        <begin position="1547"/>
        <end position="1557"/>
    </location>
</feature>
<feature type="region of interest" description="Disordered" evidence="5">
    <location>
        <begin position="970"/>
        <end position="992"/>
    </location>
</feature>
<dbReference type="InterPro" id="IPR005113">
    <property type="entry name" value="uDENN_dom"/>
</dbReference>
<dbReference type="CDD" id="cd00029">
    <property type="entry name" value="C1"/>
    <property type="match status" value="1"/>
</dbReference>
<feature type="domain" description="Phorbol-ester/DAG-type" evidence="7">
    <location>
        <begin position="2416"/>
        <end position="2469"/>
    </location>
</feature>
<keyword evidence="2" id="KW-0597">Phosphoprotein</keyword>
<dbReference type="Gene3D" id="3.40.50.11500">
    <property type="match status" value="1"/>
</dbReference>
<feature type="region of interest" description="Disordered" evidence="5">
    <location>
        <begin position="2556"/>
        <end position="2575"/>
    </location>
</feature>
<dbReference type="InterPro" id="IPR030564">
    <property type="entry name" value="Myotubularin"/>
</dbReference>
<dbReference type="Gene3D" id="3.30.60.20">
    <property type="match status" value="1"/>
</dbReference>
<dbReference type="Pfam" id="PF12335">
    <property type="entry name" value="SBF2"/>
    <property type="match status" value="1"/>
</dbReference>
<dbReference type="SUPFAM" id="SSF57889">
    <property type="entry name" value="Cysteine-rich domain"/>
    <property type="match status" value="1"/>
</dbReference>
<evidence type="ECO:0000259" key="7">
    <source>
        <dbReference type="PROSITE" id="PS50081"/>
    </source>
</evidence>
<dbReference type="Proteomes" id="UP000748531">
    <property type="component" value="Unassembled WGS sequence"/>
</dbReference>
<feature type="compositionally biased region" description="Basic and acidic residues" evidence="5">
    <location>
        <begin position="970"/>
        <end position="988"/>
    </location>
</feature>
<evidence type="ECO:0008006" key="12">
    <source>
        <dbReference type="Google" id="ProtNLM"/>
    </source>
</evidence>
<comment type="similarity">
    <text evidence="1">Belongs to the protein-tyrosine phosphatase family. Non-receptor class myotubularin subfamily.</text>
</comment>
<dbReference type="InterPro" id="IPR043153">
    <property type="entry name" value="DENN_C"/>
</dbReference>
<reference evidence="10" key="1">
    <citation type="submission" date="2019-05" db="EMBL/GenBank/DDBJ databases">
        <title>Annotation for the trematode Paragonimus heterotremus.</title>
        <authorList>
            <person name="Choi Y.-J."/>
        </authorList>
    </citation>
    <scope>NUCLEOTIDE SEQUENCE</scope>
    <source>
        <strain evidence="10">LC</strain>
    </source>
</reference>
<feature type="compositionally biased region" description="Low complexity" evidence="5">
    <location>
        <begin position="1338"/>
        <end position="1347"/>
    </location>
</feature>
<dbReference type="PANTHER" id="PTHR10807:SF109">
    <property type="entry name" value="SET DOMAIN BINDING FACTOR, ISOFORM A"/>
    <property type="match status" value="1"/>
</dbReference>
<accession>A0A8J4T7D2</accession>
<feature type="compositionally biased region" description="Polar residues" evidence="5">
    <location>
        <begin position="1799"/>
        <end position="1811"/>
    </location>
</feature>
<comment type="caution">
    <text evidence="10">The sequence shown here is derived from an EMBL/GenBank/DDBJ whole genome shotgun (WGS) entry which is preliminary data.</text>
</comment>
<dbReference type="SMART" id="SM00801">
    <property type="entry name" value="dDENN"/>
    <property type="match status" value="1"/>
</dbReference>
<dbReference type="InterPro" id="IPR002219">
    <property type="entry name" value="PKC_DAG/PE"/>
</dbReference>
<evidence type="ECO:0000259" key="8">
    <source>
        <dbReference type="PROSITE" id="PS50211"/>
    </source>
</evidence>
<evidence type="ECO:0000256" key="2">
    <source>
        <dbReference type="ARBA" id="ARBA00022553"/>
    </source>
</evidence>
<feature type="domain" description="PH" evidence="6">
    <location>
        <begin position="2580"/>
        <end position="2686"/>
    </location>
</feature>
<evidence type="ECO:0000256" key="4">
    <source>
        <dbReference type="ARBA" id="ARBA00022833"/>
    </source>
</evidence>
<dbReference type="InterPro" id="IPR022096">
    <property type="entry name" value="SBF1/SBF2"/>
</dbReference>
<keyword evidence="11" id="KW-1185">Reference proteome</keyword>
<dbReference type="PANTHER" id="PTHR10807">
    <property type="entry name" value="MYOTUBULARIN-RELATED"/>
    <property type="match status" value="1"/>
</dbReference>
<dbReference type="SMART" id="SM00568">
    <property type="entry name" value="GRAM"/>
    <property type="match status" value="1"/>
</dbReference>
<dbReference type="InterPro" id="IPR011993">
    <property type="entry name" value="PH-like_dom_sf"/>
</dbReference>
<dbReference type="Pfam" id="PF02141">
    <property type="entry name" value="DENN"/>
    <property type="match status" value="1"/>
</dbReference>
<dbReference type="SMART" id="SM00109">
    <property type="entry name" value="C1"/>
    <property type="match status" value="1"/>
</dbReference>
<dbReference type="OrthoDB" id="74314at2759"/>
<dbReference type="InterPro" id="IPR046349">
    <property type="entry name" value="C1-like_sf"/>
</dbReference>
<dbReference type="InterPro" id="IPR001194">
    <property type="entry name" value="cDENN_dom"/>
</dbReference>
<gene>
    <name evidence="10" type="ORF">PHET_00122</name>
</gene>
<dbReference type="CDD" id="cd01235">
    <property type="entry name" value="PH_Sbf1_hMTMR5"/>
    <property type="match status" value="1"/>
</dbReference>
<feature type="compositionally biased region" description="Polar residues" evidence="5">
    <location>
        <begin position="1567"/>
        <end position="1576"/>
    </location>
</feature>
<feature type="compositionally biased region" description="Polar residues" evidence="5">
    <location>
        <begin position="2204"/>
        <end position="2220"/>
    </location>
</feature>
<dbReference type="InterPro" id="IPR001849">
    <property type="entry name" value="PH_domain"/>
</dbReference>
<feature type="compositionally biased region" description="Polar residues" evidence="5">
    <location>
        <begin position="2140"/>
        <end position="2151"/>
    </location>
</feature>